<evidence type="ECO:0000256" key="1">
    <source>
        <dbReference type="ARBA" id="ARBA00004123"/>
    </source>
</evidence>
<organism evidence="6 7">
    <name type="scientific">Heracleum sosnowskyi</name>
    <dbReference type="NCBI Taxonomy" id="360622"/>
    <lineage>
        <taxon>Eukaryota</taxon>
        <taxon>Viridiplantae</taxon>
        <taxon>Streptophyta</taxon>
        <taxon>Embryophyta</taxon>
        <taxon>Tracheophyta</taxon>
        <taxon>Spermatophyta</taxon>
        <taxon>Magnoliopsida</taxon>
        <taxon>eudicotyledons</taxon>
        <taxon>Gunneridae</taxon>
        <taxon>Pentapetalae</taxon>
        <taxon>asterids</taxon>
        <taxon>campanulids</taxon>
        <taxon>Apiales</taxon>
        <taxon>Apiaceae</taxon>
        <taxon>Apioideae</taxon>
        <taxon>apioid superclade</taxon>
        <taxon>Tordylieae</taxon>
        <taxon>Tordyliinae</taxon>
        <taxon>Heracleum</taxon>
    </lineage>
</organism>
<reference evidence="6" key="1">
    <citation type="submission" date="2023-02" db="EMBL/GenBank/DDBJ databases">
        <title>Genome of toxic invasive species Heracleum sosnowskyi carries increased number of genes despite the absence of recent whole-genome duplications.</title>
        <authorList>
            <person name="Schelkunov M."/>
            <person name="Shtratnikova V."/>
            <person name="Makarenko M."/>
            <person name="Klepikova A."/>
            <person name="Omelchenko D."/>
            <person name="Novikova G."/>
            <person name="Obukhova E."/>
            <person name="Bogdanov V."/>
            <person name="Penin A."/>
            <person name="Logacheva M."/>
        </authorList>
    </citation>
    <scope>NUCLEOTIDE SEQUENCE</scope>
    <source>
        <strain evidence="6">Hsosn_3</strain>
        <tissue evidence="6">Leaf</tissue>
    </source>
</reference>
<dbReference type="AlphaFoldDB" id="A0AAD8MVZ2"/>
<dbReference type="GO" id="GO:0031490">
    <property type="term" value="F:chromatin DNA binding"/>
    <property type="evidence" value="ECO:0007669"/>
    <property type="project" value="TreeGrafter"/>
</dbReference>
<dbReference type="InterPro" id="IPR045109">
    <property type="entry name" value="LSDs-like"/>
</dbReference>
<keyword evidence="7" id="KW-1185">Reference proteome</keyword>
<dbReference type="PANTHER" id="PTHR12549:SF11">
    <property type="entry name" value="LYSINE-SPECIFIC DEMETHYLASE JMJ25"/>
    <property type="match status" value="1"/>
</dbReference>
<accession>A0AAD8MVZ2</accession>
<dbReference type="PANTHER" id="PTHR12549">
    <property type="entry name" value="JMJC DOMAIN-CONTAINING HISTONE DEMETHYLATION PROTEIN"/>
    <property type="match status" value="1"/>
</dbReference>
<dbReference type="Proteomes" id="UP001237642">
    <property type="component" value="Unassembled WGS sequence"/>
</dbReference>
<evidence type="ECO:0000313" key="7">
    <source>
        <dbReference type="Proteomes" id="UP001237642"/>
    </source>
</evidence>
<dbReference type="EMBL" id="JAUIZM010000004">
    <property type="protein sequence ID" value="KAK1386852.1"/>
    <property type="molecule type" value="Genomic_DNA"/>
</dbReference>
<feature type="compositionally biased region" description="Basic and acidic residues" evidence="5">
    <location>
        <begin position="256"/>
        <end position="268"/>
    </location>
</feature>
<name>A0AAD8MVZ2_9APIA</name>
<comment type="caution">
    <text evidence="6">The sequence shown here is derived from an EMBL/GenBank/DDBJ whole genome shotgun (WGS) entry which is preliminary data.</text>
</comment>
<feature type="compositionally biased region" description="Basic residues" evidence="5">
    <location>
        <begin position="435"/>
        <end position="444"/>
    </location>
</feature>
<feature type="compositionally biased region" description="Basic and acidic residues" evidence="5">
    <location>
        <begin position="301"/>
        <end position="341"/>
    </location>
</feature>
<dbReference type="GO" id="GO:0000118">
    <property type="term" value="C:histone deacetylase complex"/>
    <property type="evidence" value="ECO:0007669"/>
    <property type="project" value="TreeGrafter"/>
</dbReference>
<keyword evidence="3" id="KW-0479">Metal-binding</keyword>
<gene>
    <name evidence="6" type="ORF">POM88_015030</name>
</gene>
<proteinExistence type="inferred from homology"/>
<dbReference type="GO" id="GO:0000785">
    <property type="term" value="C:chromatin"/>
    <property type="evidence" value="ECO:0007669"/>
    <property type="project" value="TreeGrafter"/>
</dbReference>
<feature type="region of interest" description="Disordered" evidence="5">
    <location>
        <begin position="210"/>
        <end position="240"/>
    </location>
</feature>
<evidence type="ECO:0000256" key="2">
    <source>
        <dbReference type="ARBA" id="ARBA00006801"/>
    </source>
</evidence>
<evidence type="ECO:0000256" key="3">
    <source>
        <dbReference type="ARBA" id="ARBA00022723"/>
    </source>
</evidence>
<sequence>MGIEREDNGGVGLERGGELMEGEEVVVKICEGDGDVEGEDLLKKLKGCRESGDQDCELGGKGEENGEVLREFGDLGEKGESFDQENDKGCLDFVEKGEVLGEFGDLGEKGESFVQENEKGLDLERGIEGIGFEKKDVDLVDEKCDEVKDGMVCSDDQKVEIEETGVIERDVDEKKVNLEESGTRRNLRQRKVVQKDLYMECLDEYLRGEEEAKSRKRRRKSSVKKEGEENNGGLERCGLMEGEEVVQENYSVKGVKREREFADEKGGKSSDNVKGVRRKRGRPKKLNKGLADVGNQDDDMGEKGEETGEIVREIGDLGEKGKSFIQEKGKGDLDSDKQREEPNFVKLNVDLDNVGEGISNGSDVSENVGIGSIDDQNIEIKEENGLTERKSIEEKKANLDESVTRRNLRQKKVVYQDPYDECLEEYFKEEDAAKSQKRRRKSSIKRNDEENCKTKSRGPEKKESDAISAVCKSDDAVQKPKRGPKSKVDDNGEPLSNMCHQCQRNDKGRVVKCRNCKWKRYCVPCMTTWYPKMTEEDFAKLCPVCQVNCNCKRCLRLEVLKKDKEKFDLKFTDEEKIQYSKYIIPMLLPFLKQFNEEQMNEKQIEANIRGLSLSDLEVKKAKCGLGERMYCDSCRTSIADFHRSCMLELKCLLKDAVSSLVLEAEKLSEKYNLLPVTTGHQCSCFDSVSEIGTEKTNLLKAASRKDRSDNYLLVRGRC</sequence>
<dbReference type="GO" id="GO:0046872">
    <property type="term" value="F:metal ion binding"/>
    <property type="evidence" value="ECO:0007669"/>
    <property type="project" value="UniProtKB-KW"/>
</dbReference>
<feature type="region of interest" description="Disordered" evidence="5">
    <location>
        <begin position="433"/>
        <end position="469"/>
    </location>
</feature>
<protein>
    <submittedName>
        <fullName evidence="6">JmjC domain-containing protein</fullName>
    </submittedName>
</protein>
<feature type="compositionally biased region" description="Basic and acidic residues" evidence="5">
    <location>
        <begin position="445"/>
        <end position="465"/>
    </location>
</feature>
<comment type="subcellular location">
    <subcellularLocation>
        <location evidence="1">Nucleus</location>
    </subcellularLocation>
</comment>
<feature type="compositionally biased region" description="Basic residues" evidence="5">
    <location>
        <begin position="275"/>
        <end position="287"/>
    </location>
</feature>
<dbReference type="GO" id="GO:0032454">
    <property type="term" value="F:histone H3K9 demethylase activity"/>
    <property type="evidence" value="ECO:0007669"/>
    <property type="project" value="InterPro"/>
</dbReference>
<evidence type="ECO:0000313" key="6">
    <source>
        <dbReference type="EMBL" id="KAK1386852.1"/>
    </source>
</evidence>
<keyword evidence="4" id="KW-0539">Nucleus</keyword>
<feature type="region of interest" description="Disordered" evidence="5">
    <location>
        <begin position="256"/>
        <end position="341"/>
    </location>
</feature>
<reference evidence="6" key="2">
    <citation type="submission" date="2023-05" db="EMBL/GenBank/DDBJ databases">
        <authorList>
            <person name="Schelkunov M.I."/>
        </authorList>
    </citation>
    <scope>NUCLEOTIDE SEQUENCE</scope>
    <source>
        <strain evidence="6">Hsosn_3</strain>
        <tissue evidence="6">Leaf</tissue>
    </source>
</reference>
<dbReference type="GO" id="GO:0006357">
    <property type="term" value="P:regulation of transcription by RNA polymerase II"/>
    <property type="evidence" value="ECO:0007669"/>
    <property type="project" value="TreeGrafter"/>
</dbReference>
<comment type="similarity">
    <text evidence="2">Belongs to the JARID1 histone demethylase family.</text>
</comment>
<dbReference type="GO" id="GO:0003712">
    <property type="term" value="F:transcription coregulator activity"/>
    <property type="evidence" value="ECO:0007669"/>
    <property type="project" value="TreeGrafter"/>
</dbReference>
<evidence type="ECO:0000256" key="5">
    <source>
        <dbReference type="SAM" id="MobiDB-lite"/>
    </source>
</evidence>
<evidence type="ECO:0000256" key="4">
    <source>
        <dbReference type="ARBA" id="ARBA00023242"/>
    </source>
</evidence>